<reference evidence="2" key="1">
    <citation type="submission" date="2021-02" db="EMBL/GenBank/DDBJ databases">
        <authorList>
            <person name="Nowell W R."/>
        </authorList>
    </citation>
    <scope>NUCLEOTIDE SEQUENCE</scope>
</reference>
<name>A0A822F0Z4_9BILA</name>
<proteinExistence type="predicted"/>
<evidence type="ECO:0000313" key="2">
    <source>
        <dbReference type="EMBL" id="CAF5114568.1"/>
    </source>
</evidence>
<dbReference type="Proteomes" id="UP000663848">
    <property type="component" value="Unassembled WGS sequence"/>
</dbReference>
<dbReference type="EMBL" id="CAJOBR010077183">
    <property type="protein sequence ID" value="CAF5114568.1"/>
    <property type="molecule type" value="Genomic_DNA"/>
</dbReference>
<organism evidence="2 3">
    <name type="scientific">Rotaria socialis</name>
    <dbReference type="NCBI Taxonomy" id="392032"/>
    <lineage>
        <taxon>Eukaryota</taxon>
        <taxon>Metazoa</taxon>
        <taxon>Spiralia</taxon>
        <taxon>Gnathifera</taxon>
        <taxon>Rotifera</taxon>
        <taxon>Eurotatoria</taxon>
        <taxon>Bdelloidea</taxon>
        <taxon>Philodinida</taxon>
        <taxon>Philodinidae</taxon>
        <taxon>Rotaria</taxon>
    </lineage>
</organism>
<evidence type="ECO:0000313" key="3">
    <source>
        <dbReference type="Proteomes" id="UP000663848"/>
    </source>
</evidence>
<dbReference type="EMBL" id="CAJOBR010065181">
    <property type="protein sequence ID" value="CAF5081611.1"/>
    <property type="molecule type" value="Genomic_DNA"/>
</dbReference>
<evidence type="ECO:0000313" key="1">
    <source>
        <dbReference type="EMBL" id="CAF5081611.1"/>
    </source>
</evidence>
<sequence length="53" mass="6247">MCLDETGIRLLTLRQSTMEWFSPTMQTYGQINLGSDMRYITAFDVDNRTNTYF</sequence>
<accession>A0A822F0Z4</accession>
<feature type="non-terminal residue" evidence="2">
    <location>
        <position position="53"/>
    </location>
</feature>
<comment type="caution">
    <text evidence="2">The sequence shown here is derived from an EMBL/GenBank/DDBJ whole genome shotgun (WGS) entry which is preliminary data.</text>
</comment>
<protein>
    <submittedName>
        <fullName evidence="2">Uncharacterized protein</fullName>
    </submittedName>
</protein>
<gene>
    <name evidence="1" type="ORF">QYT958_LOCUS43931</name>
    <name evidence="2" type="ORF">QYT958_LOCUS45670</name>
</gene>
<dbReference type="AlphaFoldDB" id="A0A822F0Z4"/>